<comment type="similarity">
    <text evidence="4">Belongs to the Maf family. YhdE subfamily.</text>
</comment>
<dbReference type="PANTHER" id="PTHR43213">
    <property type="entry name" value="BIFUNCTIONAL DTTP/UTP PYROPHOSPHATASE/METHYLTRANSFERASE PROTEIN-RELATED"/>
    <property type="match status" value="1"/>
</dbReference>
<reference evidence="5 6" key="1">
    <citation type="submission" date="2018-04" db="EMBL/GenBank/DDBJ databases">
        <title>Bordetella sp. HZ20 isolated from seawater.</title>
        <authorList>
            <person name="Sun C."/>
        </authorList>
    </citation>
    <scope>NUCLEOTIDE SEQUENCE [LARGE SCALE GENOMIC DNA]</scope>
    <source>
        <strain evidence="5 6">HZ20</strain>
    </source>
</reference>
<keyword evidence="2 4" id="KW-0378">Hydrolase</keyword>
<feature type="active site" description="Proton acceptor" evidence="4">
    <location>
        <position position="84"/>
    </location>
</feature>
<dbReference type="HAMAP" id="MF_00528">
    <property type="entry name" value="Maf"/>
    <property type="match status" value="1"/>
</dbReference>
<dbReference type="InterPro" id="IPR029001">
    <property type="entry name" value="ITPase-like_fam"/>
</dbReference>
<feature type="site" description="Important for substrate specificity" evidence="4">
    <location>
        <position position="85"/>
    </location>
</feature>
<evidence type="ECO:0000313" key="6">
    <source>
        <dbReference type="Proteomes" id="UP000244571"/>
    </source>
</evidence>
<feature type="site" description="Important for substrate specificity" evidence="4">
    <location>
        <position position="167"/>
    </location>
</feature>
<keyword evidence="4" id="KW-0963">Cytoplasm</keyword>
<dbReference type="SUPFAM" id="SSF52972">
    <property type="entry name" value="ITPase-like"/>
    <property type="match status" value="1"/>
</dbReference>
<sequence>MWILNAPQLLLASASPRRLDLLRQLHIPVDRLILPQQADDEPRLTDEPVIDYVMRTSADKNLRAQEHVAKNMPMLEDMPILSGDTTVAIDQTILGKPQDDKDAREILHRLSGQTHDVFSAVTVFWKGQSRHALSHSRVTFTELSEMQIRAYVASGEAHGKAGAYGIQGSAAGFVSRIEGSYTGIVGLPLFETTQTLHMMGLLRVPDQD</sequence>
<dbReference type="KEGG" id="boz:DBV39_01795"/>
<keyword evidence="3 4" id="KW-0546">Nucleotide metabolism</keyword>
<dbReference type="Proteomes" id="UP000244571">
    <property type="component" value="Chromosome"/>
</dbReference>
<dbReference type="EC" id="3.6.1.9" evidence="4"/>
<dbReference type="PANTHER" id="PTHR43213:SF5">
    <property type="entry name" value="BIFUNCTIONAL DTTP_UTP PYROPHOSPHATASE_METHYLTRANSFERASE PROTEIN-RELATED"/>
    <property type="match status" value="1"/>
</dbReference>
<comment type="subcellular location">
    <subcellularLocation>
        <location evidence="4">Cytoplasm</location>
    </subcellularLocation>
</comment>
<proteinExistence type="inferred from homology"/>
<comment type="catalytic activity">
    <reaction evidence="4">
        <text>dTTP + H2O = dTMP + diphosphate + H(+)</text>
        <dbReference type="Rhea" id="RHEA:28534"/>
        <dbReference type="ChEBI" id="CHEBI:15377"/>
        <dbReference type="ChEBI" id="CHEBI:15378"/>
        <dbReference type="ChEBI" id="CHEBI:33019"/>
        <dbReference type="ChEBI" id="CHEBI:37568"/>
        <dbReference type="ChEBI" id="CHEBI:63528"/>
        <dbReference type="EC" id="3.6.1.9"/>
    </reaction>
</comment>
<name>A0A2R4XFR0_9BURK</name>
<dbReference type="EMBL" id="CP028901">
    <property type="protein sequence ID" value="AWB32650.1"/>
    <property type="molecule type" value="Genomic_DNA"/>
</dbReference>
<gene>
    <name evidence="5" type="primary">maf</name>
    <name evidence="5" type="ORF">DBV39_01795</name>
</gene>
<dbReference type="PIRSF" id="PIRSF006305">
    <property type="entry name" value="Maf"/>
    <property type="match status" value="1"/>
</dbReference>
<dbReference type="CDD" id="cd00555">
    <property type="entry name" value="Maf"/>
    <property type="match status" value="1"/>
</dbReference>
<evidence type="ECO:0000256" key="3">
    <source>
        <dbReference type="ARBA" id="ARBA00023080"/>
    </source>
</evidence>
<comment type="caution">
    <text evidence="4">Lacks conserved residue(s) required for the propagation of feature annotation.</text>
</comment>
<organism evidence="5 6">
    <name type="scientific">Orrella marina</name>
    <dbReference type="NCBI Taxonomy" id="2163011"/>
    <lineage>
        <taxon>Bacteria</taxon>
        <taxon>Pseudomonadati</taxon>
        <taxon>Pseudomonadota</taxon>
        <taxon>Betaproteobacteria</taxon>
        <taxon>Burkholderiales</taxon>
        <taxon>Alcaligenaceae</taxon>
        <taxon>Orrella</taxon>
    </lineage>
</organism>
<dbReference type="RefSeq" id="WP_108620091.1">
    <property type="nucleotide sequence ID" value="NZ_CP028901.1"/>
</dbReference>
<dbReference type="NCBIfam" id="TIGR00172">
    <property type="entry name" value="maf"/>
    <property type="match status" value="1"/>
</dbReference>
<evidence type="ECO:0000256" key="4">
    <source>
        <dbReference type="HAMAP-Rule" id="MF_00528"/>
    </source>
</evidence>
<feature type="site" description="Important for substrate specificity" evidence="4">
    <location>
        <position position="17"/>
    </location>
</feature>
<evidence type="ECO:0000313" key="5">
    <source>
        <dbReference type="EMBL" id="AWB32650.1"/>
    </source>
</evidence>
<dbReference type="Gene3D" id="3.90.950.10">
    <property type="match status" value="1"/>
</dbReference>
<comment type="function">
    <text evidence="4">Nucleoside triphosphate pyrophosphatase that hydrolyzes dTTP and UTP. May have a dual role in cell division arrest and in preventing the incorporation of modified nucleotides into cellular nucleic acids.</text>
</comment>
<dbReference type="AlphaFoldDB" id="A0A2R4XFR0"/>
<evidence type="ECO:0000256" key="1">
    <source>
        <dbReference type="ARBA" id="ARBA00001968"/>
    </source>
</evidence>
<keyword evidence="6" id="KW-1185">Reference proteome</keyword>
<comment type="cofactor">
    <cofactor evidence="1 4">
        <name>a divalent metal cation</name>
        <dbReference type="ChEBI" id="CHEBI:60240"/>
    </cofactor>
</comment>
<accession>A0A2R4XFR0</accession>
<dbReference type="InterPro" id="IPR003697">
    <property type="entry name" value="Maf-like"/>
</dbReference>
<dbReference type="GO" id="GO:0036218">
    <property type="term" value="F:dTTP diphosphatase activity"/>
    <property type="evidence" value="ECO:0007669"/>
    <property type="project" value="RHEA"/>
</dbReference>
<dbReference type="GO" id="GO:0009117">
    <property type="term" value="P:nucleotide metabolic process"/>
    <property type="evidence" value="ECO:0007669"/>
    <property type="project" value="UniProtKB-KW"/>
</dbReference>
<evidence type="ECO:0000256" key="2">
    <source>
        <dbReference type="ARBA" id="ARBA00022801"/>
    </source>
</evidence>
<dbReference type="GO" id="GO:0005737">
    <property type="term" value="C:cytoplasm"/>
    <property type="evidence" value="ECO:0007669"/>
    <property type="project" value="UniProtKB-SubCell"/>
</dbReference>
<protein>
    <recommendedName>
        <fullName evidence="4">dTTP/UTP pyrophosphatase</fullName>
        <shortName evidence="4">dTTPase/UTPase</shortName>
        <ecNumber evidence="4">3.6.1.9</ecNumber>
    </recommendedName>
    <alternativeName>
        <fullName evidence="4">Nucleoside triphosphate pyrophosphatase</fullName>
    </alternativeName>
    <alternativeName>
        <fullName evidence="4">Nucleotide pyrophosphatase</fullName>
        <shortName evidence="4">Nucleotide PPase</shortName>
    </alternativeName>
</protein>
<dbReference type="Pfam" id="PF02545">
    <property type="entry name" value="Maf"/>
    <property type="match status" value="1"/>
</dbReference>
<dbReference type="OrthoDB" id="9807767at2"/>
<dbReference type="GO" id="GO:0036221">
    <property type="term" value="F:UTP diphosphatase activity"/>
    <property type="evidence" value="ECO:0007669"/>
    <property type="project" value="RHEA"/>
</dbReference>
<comment type="catalytic activity">
    <reaction evidence="4">
        <text>UTP + H2O = UMP + diphosphate + H(+)</text>
        <dbReference type="Rhea" id="RHEA:29395"/>
        <dbReference type="ChEBI" id="CHEBI:15377"/>
        <dbReference type="ChEBI" id="CHEBI:15378"/>
        <dbReference type="ChEBI" id="CHEBI:33019"/>
        <dbReference type="ChEBI" id="CHEBI:46398"/>
        <dbReference type="ChEBI" id="CHEBI:57865"/>
        <dbReference type="EC" id="3.6.1.9"/>
    </reaction>
</comment>